<sequence>MEPHFPPEIWSNIFRFATFTATSLNEMDWNPHWPYASSPESTDPTLSYRSTLRTKKTLTLVSRTFRGMSLEYLFEIVKLLRPRKAQLLLHTILSRTTGPVAGNSPAKFIKYIIINLDPGSASDSRLMDGVLTKIFPFCTNLAGFGWTSTERVLRGGQTDNSTLIASIPLTITTLEWNRDTLRRPFHALRNHITVRNLRVSHLLPAHQEDFNVKFPFITHLYARTPFAGMAISRWSLPSLTHLNLEIFSKNHLELLFGKCKESIRSIYIAAPWRTNGDLSWILASIPKLETFSYDISIDTLGHKFSSPWLDVGHHASLTHISIFCRPATDYGKATISNIRDFFSLHLQPLTSGHVSLLTISIVDARNFFEQGFFSGSRI</sequence>
<keyword evidence="2" id="KW-1185">Reference proteome</keyword>
<evidence type="ECO:0000313" key="1">
    <source>
        <dbReference type="EMBL" id="TDL15902.1"/>
    </source>
</evidence>
<dbReference type="Proteomes" id="UP000294933">
    <property type="component" value="Unassembled WGS sequence"/>
</dbReference>
<evidence type="ECO:0000313" key="2">
    <source>
        <dbReference type="Proteomes" id="UP000294933"/>
    </source>
</evidence>
<reference evidence="1 2" key="1">
    <citation type="submission" date="2018-06" db="EMBL/GenBank/DDBJ databases">
        <title>A transcriptomic atlas of mushroom development highlights an independent origin of complex multicellularity.</title>
        <authorList>
            <consortium name="DOE Joint Genome Institute"/>
            <person name="Krizsan K."/>
            <person name="Almasi E."/>
            <person name="Merenyi Z."/>
            <person name="Sahu N."/>
            <person name="Viragh M."/>
            <person name="Koszo T."/>
            <person name="Mondo S."/>
            <person name="Kiss B."/>
            <person name="Balint B."/>
            <person name="Kues U."/>
            <person name="Barry K."/>
            <person name="Hegedus J.C."/>
            <person name="Henrissat B."/>
            <person name="Johnson J."/>
            <person name="Lipzen A."/>
            <person name="Ohm R."/>
            <person name="Nagy I."/>
            <person name="Pangilinan J."/>
            <person name="Yan J."/>
            <person name="Xiong Y."/>
            <person name="Grigoriev I.V."/>
            <person name="Hibbett D.S."/>
            <person name="Nagy L.G."/>
        </authorList>
    </citation>
    <scope>NUCLEOTIDE SEQUENCE [LARGE SCALE GENOMIC DNA]</scope>
    <source>
        <strain evidence="1 2">SZMC22713</strain>
    </source>
</reference>
<dbReference type="VEuPathDB" id="FungiDB:BD410DRAFT_795956"/>
<dbReference type="EMBL" id="ML170258">
    <property type="protein sequence ID" value="TDL15902.1"/>
    <property type="molecule type" value="Genomic_DNA"/>
</dbReference>
<proteinExistence type="predicted"/>
<name>A0A4Y7PM28_9AGAM</name>
<evidence type="ECO:0008006" key="3">
    <source>
        <dbReference type="Google" id="ProtNLM"/>
    </source>
</evidence>
<dbReference type="AlphaFoldDB" id="A0A4Y7PM28"/>
<accession>A0A4Y7PM28</accession>
<gene>
    <name evidence="1" type="ORF">BD410DRAFT_795956</name>
</gene>
<protein>
    <recommendedName>
        <fullName evidence="3">F-box domain-containing protein</fullName>
    </recommendedName>
</protein>
<organism evidence="1 2">
    <name type="scientific">Rickenella mellea</name>
    <dbReference type="NCBI Taxonomy" id="50990"/>
    <lineage>
        <taxon>Eukaryota</taxon>
        <taxon>Fungi</taxon>
        <taxon>Dikarya</taxon>
        <taxon>Basidiomycota</taxon>
        <taxon>Agaricomycotina</taxon>
        <taxon>Agaricomycetes</taxon>
        <taxon>Hymenochaetales</taxon>
        <taxon>Rickenellaceae</taxon>
        <taxon>Rickenella</taxon>
    </lineage>
</organism>